<dbReference type="PROSITE" id="PS50921">
    <property type="entry name" value="ANTAR"/>
    <property type="match status" value="1"/>
</dbReference>
<dbReference type="InterPro" id="IPR003018">
    <property type="entry name" value="GAF"/>
</dbReference>
<keyword evidence="2" id="KW-0804">Transcription</keyword>
<dbReference type="Pfam" id="PF13185">
    <property type="entry name" value="GAF_2"/>
    <property type="match status" value="1"/>
</dbReference>
<evidence type="ECO:0000256" key="1">
    <source>
        <dbReference type="ARBA" id="ARBA00023015"/>
    </source>
</evidence>
<feature type="region of interest" description="Disordered" evidence="3">
    <location>
        <begin position="1"/>
        <end position="47"/>
    </location>
</feature>
<dbReference type="InterPro" id="IPR005561">
    <property type="entry name" value="ANTAR"/>
</dbReference>
<dbReference type="Pfam" id="PF03861">
    <property type="entry name" value="ANTAR"/>
    <property type="match status" value="1"/>
</dbReference>
<dbReference type="AlphaFoldDB" id="A0A4R4WHL8"/>
<protein>
    <submittedName>
        <fullName evidence="5">ANTAR domain-containing protein</fullName>
    </submittedName>
</protein>
<dbReference type="SMART" id="SM01012">
    <property type="entry name" value="ANTAR"/>
    <property type="match status" value="1"/>
</dbReference>
<reference evidence="5 6" key="1">
    <citation type="submission" date="2019-02" db="EMBL/GenBank/DDBJ databases">
        <title>Draft genome sequences of novel Actinobacteria.</title>
        <authorList>
            <person name="Sahin N."/>
            <person name="Ay H."/>
            <person name="Saygin H."/>
        </authorList>
    </citation>
    <scope>NUCLEOTIDE SEQUENCE [LARGE SCALE GENOMIC DNA]</scope>
    <source>
        <strain evidence="5 6">16K104</strain>
    </source>
</reference>
<feature type="domain" description="ANTAR" evidence="4">
    <location>
        <begin position="202"/>
        <end position="263"/>
    </location>
</feature>
<dbReference type="InterPro" id="IPR029016">
    <property type="entry name" value="GAF-like_dom_sf"/>
</dbReference>
<dbReference type="SMART" id="SM00065">
    <property type="entry name" value="GAF"/>
    <property type="match status" value="1"/>
</dbReference>
<comment type="caution">
    <text evidence="5">The sequence shown here is derived from an EMBL/GenBank/DDBJ whole genome shotgun (WGS) entry which is preliminary data.</text>
</comment>
<dbReference type="OrthoDB" id="3820533at2"/>
<organism evidence="5 6">
    <name type="scientific">Kribbella turkmenica</name>
    <dbReference type="NCBI Taxonomy" id="2530375"/>
    <lineage>
        <taxon>Bacteria</taxon>
        <taxon>Bacillati</taxon>
        <taxon>Actinomycetota</taxon>
        <taxon>Actinomycetes</taxon>
        <taxon>Propionibacteriales</taxon>
        <taxon>Kribbellaceae</taxon>
        <taxon>Kribbella</taxon>
    </lineage>
</organism>
<accession>A0A4R4WHL8</accession>
<evidence type="ECO:0000313" key="5">
    <source>
        <dbReference type="EMBL" id="TDD18529.1"/>
    </source>
</evidence>
<evidence type="ECO:0000313" key="6">
    <source>
        <dbReference type="Proteomes" id="UP000295172"/>
    </source>
</evidence>
<keyword evidence="6" id="KW-1185">Reference proteome</keyword>
<dbReference type="EMBL" id="SMKR01000131">
    <property type="protein sequence ID" value="TDD18529.1"/>
    <property type="molecule type" value="Genomic_DNA"/>
</dbReference>
<evidence type="ECO:0000259" key="4">
    <source>
        <dbReference type="PROSITE" id="PS50921"/>
    </source>
</evidence>
<feature type="compositionally biased region" description="Polar residues" evidence="3">
    <location>
        <begin position="32"/>
        <end position="46"/>
    </location>
</feature>
<dbReference type="Proteomes" id="UP000295172">
    <property type="component" value="Unassembled WGS sequence"/>
</dbReference>
<dbReference type="Gene3D" id="3.30.450.40">
    <property type="match status" value="1"/>
</dbReference>
<dbReference type="GO" id="GO:0003723">
    <property type="term" value="F:RNA binding"/>
    <property type="evidence" value="ECO:0007669"/>
    <property type="project" value="InterPro"/>
</dbReference>
<evidence type="ECO:0000256" key="2">
    <source>
        <dbReference type="ARBA" id="ARBA00023163"/>
    </source>
</evidence>
<evidence type="ECO:0000256" key="3">
    <source>
        <dbReference type="SAM" id="MobiDB-lite"/>
    </source>
</evidence>
<dbReference type="SUPFAM" id="SSF55781">
    <property type="entry name" value="GAF domain-like"/>
    <property type="match status" value="1"/>
</dbReference>
<proteinExistence type="predicted"/>
<name>A0A4R4WHL8_9ACTN</name>
<gene>
    <name evidence="5" type="ORF">E1218_25850</name>
</gene>
<keyword evidence="1" id="KW-0805">Transcription regulation</keyword>
<sequence length="284" mass="30529">MPTRASSATKPDRVRVGGNRMTFPSSDHGAQPTDQSQLSGAASPQSRAVPMLDEDRLENLVVELHEAPDLQQTMDRFLAFAVDFLACDHATIALRHRARITVAAATDDASHAALAAQLDCGEGPCLTAISTGLSVLVPDTARETRWPLWAGHVAHRGRSIFSIPLTATGFTFGAVTLIGDQPHGFDAQDAKAPRVATYGAVAIAAAKEHDSLLEAVYAGQCIGQAVGILRERFTIDDSRAFDILKRYSQHSNTKLRDVAQHLLETGRLPATRRKIDHNRPAGAS</sequence>
<dbReference type="InterPro" id="IPR036388">
    <property type="entry name" value="WH-like_DNA-bd_sf"/>
</dbReference>
<dbReference type="Gene3D" id="1.10.10.10">
    <property type="entry name" value="Winged helix-like DNA-binding domain superfamily/Winged helix DNA-binding domain"/>
    <property type="match status" value="1"/>
</dbReference>